<feature type="compositionally biased region" description="Polar residues" evidence="1">
    <location>
        <begin position="47"/>
        <end position="56"/>
    </location>
</feature>
<name>A0A4C1XZC4_EUMVA</name>
<evidence type="ECO:0000313" key="2">
    <source>
        <dbReference type="EMBL" id="GBP69371.1"/>
    </source>
</evidence>
<gene>
    <name evidence="2" type="ORF">EVAR_54790_1</name>
</gene>
<proteinExistence type="predicted"/>
<evidence type="ECO:0000256" key="1">
    <source>
        <dbReference type="SAM" id="MobiDB-lite"/>
    </source>
</evidence>
<dbReference type="Proteomes" id="UP000299102">
    <property type="component" value="Unassembled WGS sequence"/>
</dbReference>
<organism evidence="2 3">
    <name type="scientific">Eumeta variegata</name>
    <name type="common">Bagworm moth</name>
    <name type="synonym">Eumeta japonica</name>
    <dbReference type="NCBI Taxonomy" id="151549"/>
    <lineage>
        <taxon>Eukaryota</taxon>
        <taxon>Metazoa</taxon>
        <taxon>Ecdysozoa</taxon>
        <taxon>Arthropoda</taxon>
        <taxon>Hexapoda</taxon>
        <taxon>Insecta</taxon>
        <taxon>Pterygota</taxon>
        <taxon>Neoptera</taxon>
        <taxon>Endopterygota</taxon>
        <taxon>Lepidoptera</taxon>
        <taxon>Glossata</taxon>
        <taxon>Ditrysia</taxon>
        <taxon>Tineoidea</taxon>
        <taxon>Psychidae</taxon>
        <taxon>Oiketicinae</taxon>
        <taxon>Eumeta</taxon>
    </lineage>
</organism>
<feature type="region of interest" description="Disordered" evidence="1">
    <location>
        <begin position="47"/>
        <end position="74"/>
    </location>
</feature>
<keyword evidence="3" id="KW-1185">Reference proteome</keyword>
<protein>
    <submittedName>
        <fullName evidence="2">Uncharacterized protein</fullName>
    </submittedName>
</protein>
<dbReference type="EMBL" id="BGZK01001039">
    <property type="protein sequence ID" value="GBP69371.1"/>
    <property type="molecule type" value="Genomic_DNA"/>
</dbReference>
<comment type="caution">
    <text evidence="2">The sequence shown here is derived from an EMBL/GenBank/DDBJ whole genome shotgun (WGS) entry which is preliminary data.</text>
</comment>
<reference evidence="2 3" key="1">
    <citation type="journal article" date="2019" name="Commun. Biol.">
        <title>The bagworm genome reveals a unique fibroin gene that provides high tensile strength.</title>
        <authorList>
            <person name="Kono N."/>
            <person name="Nakamura H."/>
            <person name="Ohtoshi R."/>
            <person name="Tomita M."/>
            <person name="Numata K."/>
            <person name="Arakawa K."/>
        </authorList>
    </citation>
    <scope>NUCLEOTIDE SEQUENCE [LARGE SCALE GENOMIC DNA]</scope>
</reference>
<dbReference type="AlphaFoldDB" id="A0A4C1XZC4"/>
<evidence type="ECO:0000313" key="3">
    <source>
        <dbReference type="Proteomes" id="UP000299102"/>
    </source>
</evidence>
<accession>A0A4C1XZC4</accession>
<sequence length="111" mass="12044">MDGSLEIVQTRSSSQLLEVGVLVTPPVDAAVVDARGAEADGRTSTLLRDTNESDNGLFQRFPKGGQRNPVVPWKGHRGSLKNILTRALSMVVRAHRPVCKRAREGQGVRAE</sequence>